<dbReference type="Proteomes" id="UP001500866">
    <property type="component" value="Unassembled WGS sequence"/>
</dbReference>
<keyword evidence="11" id="KW-1185">Reference proteome</keyword>
<feature type="transmembrane region" description="Helical" evidence="7">
    <location>
        <begin position="59"/>
        <end position="79"/>
    </location>
</feature>
<keyword evidence="6 7" id="KW-0472">Membrane</keyword>
<accession>A0ABP3QN61</accession>
<organism evidence="10 11">
    <name type="scientific">Virgibacillus siamensis</name>
    <dbReference type="NCBI Taxonomy" id="480071"/>
    <lineage>
        <taxon>Bacteria</taxon>
        <taxon>Bacillati</taxon>
        <taxon>Bacillota</taxon>
        <taxon>Bacilli</taxon>
        <taxon>Bacillales</taxon>
        <taxon>Bacillaceae</taxon>
        <taxon>Virgibacillus</taxon>
    </lineage>
</organism>
<keyword evidence="3" id="KW-1003">Cell membrane</keyword>
<protein>
    <submittedName>
        <fullName evidence="10">DUF421 domain-containing protein</fullName>
    </submittedName>
</protein>
<dbReference type="Pfam" id="PF04239">
    <property type="entry name" value="DUF421"/>
    <property type="match status" value="1"/>
</dbReference>
<comment type="similarity">
    <text evidence="2">Belongs to the UPF0702 family.</text>
</comment>
<evidence type="ECO:0000256" key="3">
    <source>
        <dbReference type="ARBA" id="ARBA00022475"/>
    </source>
</evidence>
<dbReference type="PANTHER" id="PTHR34582">
    <property type="entry name" value="UPF0702 TRANSMEMBRANE PROTEIN YCAP"/>
    <property type="match status" value="1"/>
</dbReference>
<comment type="subcellular location">
    <subcellularLocation>
        <location evidence="1">Cell membrane</location>
        <topology evidence="1">Multi-pass membrane protein</topology>
    </subcellularLocation>
</comment>
<keyword evidence="4 7" id="KW-0812">Transmembrane</keyword>
<dbReference type="InterPro" id="IPR048454">
    <property type="entry name" value="YetF_N"/>
</dbReference>
<gene>
    <name evidence="10" type="ORF">GCM10009001_06910</name>
</gene>
<evidence type="ECO:0000256" key="7">
    <source>
        <dbReference type="SAM" id="Phobius"/>
    </source>
</evidence>
<dbReference type="InterPro" id="IPR023090">
    <property type="entry name" value="UPF0702_alpha/beta_dom_sf"/>
</dbReference>
<dbReference type="InterPro" id="IPR007353">
    <property type="entry name" value="DUF421"/>
</dbReference>
<evidence type="ECO:0000259" key="9">
    <source>
        <dbReference type="Pfam" id="PF20730"/>
    </source>
</evidence>
<feature type="transmembrane region" description="Helical" evidence="7">
    <location>
        <begin position="6"/>
        <end position="26"/>
    </location>
</feature>
<evidence type="ECO:0000256" key="2">
    <source>
        <dbReference type="ARBA" id="ARBA00006448"/>
    </source>
</evidence>
<keyword evidence="5 7" id="KW-1133">Transmembrane helix</keyword>
<evidence type="ECO:0000256" key="4">
    <source>
        <dbReference type="ARBA" id="ARBA00022692"/>
    </source>
</evidence>
<dbReference type="PANTHER" id="PTHR34582:SF5">
    <property type="entry name" value="UPF0702 TRANSMEMBRANE PROTEIN YETF"/>
    <property type="match status" value="1"/>
</dbReference>
<proteinExistence type="inferred from homology"/>
<evidence type="ECO:0000256" key="1">
    <source>
        <dbReference type="ARBA" id="ARBA00004651"/>
    </source>
</evidence>
<reference evidence="11" key="1">
    <citation type="journal article" date="2019" name="Int. J. Syst. Evol. Microbiol.">
        <title>The Global Catalogue of Microorganisms (GCM) 10K type strain sequencing project: providing services to taxonomists for standard genome sequencing and annotation.</title>
        <authorList>
            <consortium name="The Broad Institute Genomics Platform"/>
            <consortium name="The Broad Institute Genome Sequencing Center for Infectious Disease"/>
            <person name="Wu L."/>
            <person name="Ma J."/>
        </authorList>
    </citation>
    <scope>NUCLEOTIDE SEQUENCE [LARGE SCALE GENOMIC DNA]</scope>
    <source>
        <strain evidence="11">JCM 15395</strain>
    </source>
</reference>
<dbReference type="EMBL" id="BAAADS010000003">
    <property type="protein sequence ID" value="GAA0593361.1"/>
    <property type="molecule type" value="Genomic_DNA"/>
</dbReference>
<name>A0ABP3QN61_9BACI</name>
<evidence type="ECO:0000313" key="11">
    <source>
        <dbReference type="Proteomes" id="UP001500866"/>
    </source>
</evidence>
<feature type="transmembrane region" description="Helical" evidence="7">
    <location>
        <begin position="33"/>
        <end position="53"/>
    </location>
</feature>
<evidence type="ECO:0000256" key="6">
    <source>
        <dbReference type="ARBA" id="ARBA00023136"/>
    </source>
</evidence>
<evidence type="ECO:0000313" key="10">
    <source>
        <dbReference type="EMBL" id="GAA0593361.1"/>
    </source>
</evidence>
<evidence type="ECO:0000256" key="5">
    <source>
        <dbReference type="ARBA" id="ARBA00022989"/>
    </source>
</evidence>
<dbReference type="Pfam" id="PF20730">
    <property type="entry name" value="YetF_N"/>
    <property type="match status" value="1"/>
</dbReference>
<feature type="domain" description="YetF-like N-terminal transmembrane" evidence="9">
    <location>
        <begin position="8"/>
        <end position="79"/>
    </location>
</feature>
<dbReference type="RefSeq" id="WP_343810336.1">
    <property type="nucleotide sequence ID" value="NZ_BAAADS010000003.1"/>
</dbReference>
<dbReference type="Gene3D" id="3.30.240.20">
    <property type="entry name" value="bsu07140 like domains"/>
    <property type="match status" value="2"/>
</dbReference>
<comment type="caution">
    <text evidence="10">The sequence shown here is derived from an EMBL/GenBank/DDBJ whole genome shotgun (WGS) entry which is preliminary data.</text>
</comment>
<evidence type="ECO:0000259" key="8">
    <source>
        <dbReference type="Pfam" id="PF04239"/>
    </source>
</evidence>
<feature type="domain" description="YetF C-terminal" evidence="8">
    <location>
        <begin position="82"/>
        <end position="214"/>
    </location>
</feature>
<sequence>MENFMPILVDTLFGFAALFVLTKVLGKTQIIQLTAFDFIAALVLGELVGNAIFDKKIGIMHIAFAVLVAGILLYVTEFITQRYKASRSLLEGKPSIIIHKGKLIREEMKKNKLDINQLQHLLRAKDAFSIQEVQYAILETDGTVSVLKKSAHQTPTNNDLNVRPESVMLPMMIINDGEVLWDNLAEAKLTKEWLQQQLKRQEIDSVKEVFFAEWIEGQQNLFIIPFKNKDKQ</sequence>